<dbReference type="EMBL" id="UINC01002336">
    <property type="protein sequence ID" value="SUZ95570.1"/>
    <property type="molecule type" value="Genomic_DNA"/>
</dbReference>
<reference evidence="2" key="1">
    <citation type="submission" date="2018-05" db="EMBL/GenBank/DDBJ databases">
        <authorList>
            <person name="Lanie J.A."/>
            <person name="Ng W.-L."/>
            <person name="Kazmierczak K.M."/>
            <person name="Andrzejewski T.M."/>
            <person name="Davidsen T.M."/>
            <person name="Wayne K.J."/>
            <person name="Tettelin H."/>
            <person name="Glass J.I."/>
            <person name="Rusch D."/>
            <person name="Podicherti R."/>
            <person name="Tsui H.-C.T."/>
            <person name="Winkler M.E."/>
        </authorList>
    </citation>
    <scope>NUCLEOTIDE SEQUENCE</scope>
</reference>
<organism evidence="2">
    <name type="scientific">marine metagenome</name>
    <dbReference type="NCBI Taxonomy" id="408172"/>
    <lineage>
        <taxon>unclassified sequences</taxon>
        <taxon>metagenomes</taxon>
        <taxon>ecological metagenomes</taxon>
    </lineage>
</organism>
<evidence type="ECO:0000313" key="2">
    <source>
        <dbReference type="EMBL" id="SUZ95570.1"/>
    </source>
</evidence>
<gene>
    <name evidence="2" type="ORF">METZ01_LOCUS48424</name>
</gene>
<sequence>VRAAGGDRNEYAGMSSDKACEMQARRKRKVS</sequence>
<proteinExistence type="predicted"/>
<name>A0A381RUM0_9ZZZZ</name>
<feature type="non-terminal residue" evidence="2">
    <location>
        <position position="1"/>
    </location>
</feature>
<accession>A0A381RUM0</accession>
<feature type="compositionally biased region" description="Basic and acidic residues" evidence="1">
    <location>
        <begin position="1"/>
        <end position="10"/>
    </location>
</feature>
<feature type="region of interest" description="Disordered" evidence="1">
    <location>
        <begin position="1"/>
        <end position="31"/>
    </location>
</feature>
<protein>
    <submittedName>
        <fullName evidence="2">Uncharacterized protein</fullName>
    </submittedName>
</protein>
<evidence type="ECO:0000256" key="1">
    <source>
        <dbReference type="SAM" id="MobiDB-lite"/>
    </source>
</evidence>
<dbReference type="AlphaFoldDB" id="A0A381RUM0"/>